<evidence type="ECO:0000313" key="2">
    <source>
        <dbReference type="Proteomes" id="UP001500190"/>
    </source>
</evidence>
<sequence length="138" mass="15488">MEYAHFEVEYKRVSELIMSGRSNEIQPADITRLRTLASQIDDEDDREDALLEVSGTEYVLAQPREEPPSELLMHARSIYAEADRNDGTDAERLARAEQGIEDLTRIEDATPEEAATIGSMEHVLRMLADALRATAVGR</sequence>
<organism evidence="1 2">
    <name type="scientific">Kribbella karoonensis</name>
    <dbReference type="NCBI Taxonomy" id="324851"/>
    <lineage>
        <taxon>Bacteria</taxon>
        <taxon>Bacillati</taxon>
        <taxon>Actinomycetota</taxon>
        <taxon>Actinomycetes</taxon>
        <taxon>Propionibacteriales</taxon>
        <taxon>Kribbellaceae</taxon>
        <taxon>Kribbella</taxon>
    </lineage>
</organism>
<protein>
    <submittedName>
        <fullName evidence="1">Uncharacterized protein</fullName>
    </submittedName>
</protein>
<dbReference type="RefSeq" id="WP_344189275.1">
    <property type="nucleotide sequence ID" value="NZ_BAAAND010000003.1"/>
</dbReference>
<dbReference type="Proteomes" id="UP001500190">
    <property type="component" value="Unassembled WGS sequence"/>
</dbReference>
<reference evidence="2" key="1">
    <citation type="journal article" date="2019" name="Int. J. Syst. Evol. Microbiol.">
        <title>The Global Catalogue of Microorganisms (GCM) 10K type strain sequencing project: providing services to taxonomists for standard genome sequencing and annotation.</title>
        <authorList>
            <consortium name="The Broad Institute Genomics Platform"/>
            <consortium name="The Broad Institute Genome Sequencing Center for Infectious Disease"/>
            <person name="Wu L."/>
            <person name="Ma J."/>
        </authorList>
    </citation>
    <scope>NUCLEOTIDE SEQUENCE [LARGE SCALE GENOMIC DNA]</scope>
    <source>
        <strain evidence="2">JCM 14304</strain>
    </source>
</reference>
<gene>
    <name evidence="1" type="ORF">GCM10009742_19550</name>
</gene>
<comment type="caution">
    <text evidence="1">The sequence shown here is derived from an EMBL/GenBank/DDBJ whole genome shotgun (WGS) entry which is preliminary data.</text>
</comment>
<dbReference type="EMBL" id="BAAAND010000003">
    <property type="protein sequence ID" value="GAA1576143.1"/>
    <property type="molecule type" value="Genomic_DNA"/>
</dbReference>
<accession>A0ABP4P944</accession>
<evidence type="ECO:0000313" key="1">
    <source>
        <dbReference type="EMBL" id="GAA1576143.1"/>
    </source>
</evidence>
<keyword evidence="2" id="KW-1185">Reference proteome</keyword>
<proteinExistence type="predicted"/>
<name>A0ABP4P944_9ACTN</name>